<comment type="caution">
    <text evidence="2">The sequence shown here is derived from an EMBL/GenBank/DDBJ whole genome shotgun (WGS) entry which is preliminary data.</text>
</comment>
<proteinExistence type="predicted"/>
<keyword evidence="1" id="KW-1133">Transmembrane helix</keyword>
<evidence type="ECO:0000313" key="2">
    <source>
        <dbReference type="EMBL" id="EEX70597.1"/>
    </source>
</evidence>
<accession>C9LK75</accession>
<name>C9LK75_9BACT</name>
<gene>
    <name evidence="2" type="ORF">GCWU000325_02640</name>
</gene>
<keyword evidence="1" id="KW-0472">Membrane</keyword>
<evidence type="ECO:0000313" key="3">
    <source>
        <dbReference type="Proteomes" id="UP000003460"/>
    </source>
</evidence>
<dbReference type="AlphaFoldDB" id="C9LK75"/>
<keyword evidence="1" id="KW-0812">Transmembrane</keyword>
<dbReference type="HOGENOM" id="CLU_3237897_0_0_10"/>
<feature type="transmembrane region" description="Helical" evidence="1">
    <location>
        <begin position="23"/>
        <end position="40"/>
    </location>
</feature>
<keyword evidence="3" id="KW-1185">Reference proteome</keyword>
<organism evidence="2 3">
    <name type="scientific">Alloprevotella tannerae ATCC 51259</name>
    <dbReference type="NCBI Taxonomy" id="626522"/>
    <lineage>
        <taxon>Bacteria</taxon>
        <taxon>Pseudomonadati</taxon>
        <taxon>Bacteroidota</taxon>
        <taxon>Bacteroidia</taxon>
        <taxon>Bacteroidales</taxon>
        <taxon>Prevotellaceae</taxon>
        <taxon>Alloprevotella</taxon>
    </lineage>
</organism>
<dbReference type="STRING" id="626522.GCWU000325_02640"/>
<sequence>MCLSCLFVFGVEGTSLLPEATNGLSFFSAMLVGLFVCLLFRDT</sequence>
<protein>
    <submittedName>
        <fullName evidence="2">Uncharacterized protein</fullName>
    </submittedName>
</protein>
<reference evidence="2" key="1">
    <citation type="submission" date="2009-09" db="EMBL/GenBank/DDBJ databases">
        <authorList>
            <person name="Weinstock G."/>
            <person name="Sodergren E."/>
            <person name="Clifton S."/>
            <person name="Fulton L."/>
            <person name="Fulton B."/>
            <person name="Courtney L."/>
            <person name="Fronick C."/>
            <person name="Harrison M."/>
            <person name="Strong C."/>
            <person name="Farmer C."/>
            <person name="Delahaunty K."/>
            <person name="Markovic C."/>
            <person name="Hall O."/>
            <person name="Minx P."/>
            <person name="Tomlinson C."/>
            <person name="Mitreva M."/>
            <person name="Nelson J."/>
            <person name="Hou S."/>
            <person name="Wollam A."/>
            <person name="Pepin K.H."/>
            <person name="Johnson M."/>
            <person name="Bhonagiri V."/>
            <person name="Nash W.E."/>
            <person name="Warren W."/>
            <person name="Chinwalla A."/>
            <person name="Mardis E.R."/>
            <person name="Wilson R.K."/>
        </authorList>
    </citation>
    <scope>NUCLEOTIDE SEQUENCE [LARGE SCALE GENOMIC DNA]</scope>
    <source>
        <strain evidence="2">ATCC 51259</strain>
    </source>
</reference>
<evidence type="ECO:0000256" key="1">
    <source>
        <dbReference type="SAM" id="Phobius"/>
    </source>
</evidence>
<dbReference type="Proteomes" id="UP000003460">
    <property type="component" value="Unassembled WGS sequence"/>
</dbReference>
<dbReference type="EMBL" id="ACIJ02000028">
    <property type="protein sequence ID" value="EEX70597.1"/>
    <property type="molecule type" value="Genomic_DNA"/>
</dbReference>